<evidence type="ECO:0000256" key="1">
    <source>
        <dbReference type="SAM" id="MobiDB-lite"/>
    </source>
</evidence>
<reference evidence="2" key="1">
    <citation type="submission" date="2022-08" db="EMBL/GenBank/DDBJ databases">
        <authorList>
            <consortium name="DOE Joint Genome Institute"/>
            <person name="Min B."/>
            <person name="Riley R."/>
            <person name="Sierra-Patev S."/>
            <person name="Naranjo-Ortiz M."/>
            <person name="Looney B."/>
            <person name="Konkel Z."/>
            <person name="Slot J.C."/>
            <person name="Sakamoto Y."/>
            <person name="Steenwyk J.L."/>
            <person name="Rokas A."/>
            <person name="Carro J."/>
            <person name="Camarero S."/>
            <person name="Ferreira P."/>
            <person name="Molpeceres G."/>
            <person name="Ruiz-Duenas F.J."/>
            <person name="Serrano A."/>
            <person name="Henrissat B."/>
            <person name="Drula E."/>
            <person name="Hughes K.W."/>
            <person name="Mata J.L."/>
            <person name="Ishikawa N.K."/>
            <person name="Vargas-Isla R."/>
            <person name="Ushijima S."/>
            <person name="Smith C.A."/>
            <person name="Ahrendt S."/>
            <person name="Andreopoulos W."/>
            <person name="He G."/>
            <person name="Labutti K."/>
            <person name="Lipzen A."/>
            <person name="Ng V."/>
            <person name="Sandor L."/>
            <person name="Barry K."/>
            <person name="Martinez A.T."/>
            <person name="Xiao Y."/>
            <person name="Gibbons J.G."/>
            <person name="Terashima K."/>
            <person name="Hibbett D.S."/>
            <person name="Grigoriev I.V."/>
        </authorList>
    </citation>
    <scope>NUCLEOTIDE SEQUENCE</scope>
    <source>
        <strain evidence="2">TFB9207</strain>
    </source>
</reference>
<proteinExistence type="predicted"/>
<accession>A0AA38UJD2</accession>
<name>A0AA38UJD2_9AGAR</name>
<comment type="caution">
    <text evidence="2">The sequence shown here is derived from an EMBL/GenBank/DDBJ whole genome shotgun (WGS) entry which is preliminary data.</text>
</comment>
<feature type="region of interest" description="Disordered" evidence="1">
    <location>
        <begin position="70"/>
        <end position="94"/>
    </location>
</feature>
<evidence type="ECO:0000313" key="3">
    <source>
        <dbReference type="Proteomes" id="UP001163846"/>
    </source>
</evidence>
<gene>
    <name evidence="2" type="ORF">F5878DRAFT_706796</name>
</gene>
<feature type="compositionally biased region" description="Polar residues" evidence="1">
    <location>
        <begin position="76"/>
        <end position="87"/>
    </location>
</feature>
<dbReference type="Proteomes" id="UP001163846">
    <property type="component" value="Unassembled WGS sequence"/>
</dbReference>
<evidence type="ECO:0000313" key="2">
    <source>
        <dbReference type="EMBL" id="KAJ3843465.1"/>
    </source>
</evidence>
<sequence length="278" mass="29887">MFSTSISMPNCQESATTIVTRRGNIPCRDARERFCPSWLLPGALPVLNVSVGKSRQFSCYHLFSTSSQRRHDTASRESTTNDWSPSNLGCAGVDEGDGRDTDTVKLRADTVHLRPVDCVVRGKVVHSSHACLTVGNGGTVKLHIGSCHQEAIAARAQNSVALVNEISVNTSLRRSGIGNPLRNDGTAFSKGLAVEVFALVKAISAIELDTATSKAEEELDAMAESSSADDRFALRAAYSLSDTHFFWPPRFPLTGVMDDDDTSVEVVGLGTEAEAEDL</sequence>
<organism evidence="2 3">
    <name type="scientific">Lentinula raphanica</name>
    <dbReference type="NCBI Taxonomy" id="153919"/>
    <lineage>
        <taxon>Eukaryota</taxon>
        <taxon>Fungi</taxon>
        <taxon>Dikarya</taxon>
        <taxon>Basidiomycota</taxon>
        <taxon>Agaricomycotina</taxon>
        <taxon>Agaricomycetes</taxon>
        <taxon>Agaricomycetidae</taxon>
        <taxon>Agaricales</taxon>
        <taxon>Marasmiineae</taxon>
        <taxon>Omphalotaceae</taxon>
        <taxon>Lentinula</taxon>
    </lineage>
</organism>
<keyword evidence="3" id="KW-1185">Reference proteome</keyword>
<protein>
    <submittedName>
        <fullName evidence="2">Uncharacterized protein</fullName>
    </submittedName>
</protein>
<dbReference type="EMBL" id="MU805975">
    <property type="protein sequence ID" value="KAJ3843465.1"/>
    <property type="molecule type" value="Genomic_DNA"/>
</dbReference>
<dbReference type="AlphaFoldDB" id="A0AA38UJD2"/>